<dbReference type="CDD" id="cd04301">
    <property type="entry name" value="NAT_SF"/>
    <property type="match status" value="1"/>
</dbReference>
<dbReference type="InterPro" id="IPR050832">
    <property type="entry name" value="Bact_Acetyltransf"/>
</dbReference>
<dbReference type="EMBL" id="JAGIOO010000001">
    <property type="protein sequence ID" value="MBP2471344.1"/>
    <property type="molecule type" value="Genomic_DNA"/>
</dbReference>
<name>A0ABS5A444_9PSEU</name>
<comment type="caution">
    <text evidence="4">The sequence shown here is derived from an EMBL/GenBank/DDBJ whole genome shotgun (WGS) entry which is preliminary data.</text>
</comment>
<dbReference type="Pfam" id="PF00583">
    <property type="entry name" value="Acetyltransf_1"/>
    <property type="match status" value="1"/>
</dbReference>
<keyword evidence="5" id="KW-1185">Reference proteome</keyword>
<keyword evidence="1" id="KW-0808">Transferase</keyword>
<dbReference type="PANTHER" id="PTHR43877">
    <property type="entry name" value="AMINOALKYLPHOSPHONATE N-ACETYLTRANSFERASE-RELATED-RELATED"/>
    <property type="match status" value="1"/>
</dbReference>
<protein>
    <submittedName>
        <fullName evidence="4">GNAT superfamily N-acetyltransferase</fullName>
    </submittedName>
</protein>
<keyword evidence="2" id="KW-0012">Acyltransferase</keyword>
<sequence length="181" mass="19761">MPADRGISDGAIRVRHAKPADAAGMAQVHVAAWRTAYVDLLAAEVLDGLDVSRSRERWATILFAPPEGSRRLVAVTEDDTVCGMSALGAPRSSEPEGTGELWMLNVSPDWWGQGVGAALLRAAERELTTLGYWRAVLWVLTGNTRARRFYQREGWTDSGARRQDPGLAGTPDEVQYARELG</sequence>
<evidence type="ECO:0000256" key="1">
    <source>
        <dbReference type="ARBA" id="ARBA00022679"/>
    </source>
</evidence>
<dbReference type="Gene3D" id="3.40.630.30">
    <property type="match status" value="1"/>
</dbReference>
<dbReference type="SUPFAM" id="SSF55729">
    <property type="entry name" value="Acyl-CoA N-acyltransferases (Nat)"/>
    <property type="match status" value="1"/>
</dbReference>
<evidence type="ECO:0000313" key="5">
    <source>
        <dbReference type="Proteomes" id="UP001519363"/>
    </source>
</evidence>
<organism evidence="4 5">
    <name type="scientific">Crossiella equi</name>
    <dbReference type="NCBI Taxonomy" id="130796"/>
    <lineage>
        <taxon>Bacteria</taxon>
        <taxon>Bacillati</taxon>
        <taxon>Actinomycetota</taxon>
        <taxon>Actinomycetes</taxon>
        <taxon>Pseudonocardiales</taxon>
        <taxon>Pseudonocardiaceae</taxon>
        <taxon>Crossiella</taxon>
    </lineage>
</organism>
<evidence type="ECO:0000259" key="3">
    <source>
        <dbReference type="PROSITE" id="PS51186"/>
    </source>
</evidence>
<gene>
    <name evidence="4" type="ORF">JOF53_000216</name>
</gene>
<evidence type="ECO:0000313" key="4">
    <source>
        <dbReference type="EMBL" id="MBP2471344.1"/>
    </source>
</evidence>
<dbReference type="InterPro" id="IPR000182">
    <property type="entry name" value="GNAT_dom"/>
</dbReference>
<evidence type="ECO:0000256" key="2">
    <source>
        <dbReference type="ARBA" id="ARBA00023315"/>
    </source>
</evidence>
<dbReference type="PROSITE" id="PS51186">
    <property type="entry name" value="GNAT"/>
    <property type="match status" value="1"/>
</dbReference>
<feature type="domain" description="N-acetyltransferase" evidence="3">
    <location>
        <begin position="12"/>
        <end position="181"/>
    </location>
</feature>
<proteinExistence type="predicted"/>
<reference evidence="4 5" key="1">
    <citation type="submission" date="2021-03" db="EMBL/GenBank/DDBJ databases">
        <title>Sequencing the genomes of 1000 actinobacteria strains.</title>
        <authorList>
            <person name="Klenk H.-P."/>
        </authorList>
    </citation>
    <scope>NUCLEOTIDE SEQUENCE [LARGE SCALE GENOMIC DNA]</scope>
    <source>
        <strain evidence="4 5">DSM 44580</strain>
    </source>
</reference>
<accession>A0ABS5A444</accession>
<dbReference type="InterPro" id="IPR016181">
    <property type="entry name" value="Acyl_CoA_acyltransferase"/>
</dbReference>
<dbReference type="RefSeq" id="WP_143342623.1">
    <property type="nucleotide sequence ID" value="NZ_JAGIOO010000001.1"/>
</dbReference>
<dbReference type="PANTHER" id="PTHR43877:SF1">
    <property type="entry name" value="ACETYLTRANSFERASE"/>
    <property type="match status" value="1"/>
</dbReference>
<dbReference type="Proteomes" id="UP001519363">
    <property type="component" value="Unassembled WGS sequence"/>
</dbReference>